<organism evidence="1 2">
    <name type="scientific">Posidoniimonas polymericola</name>
    <dbReference type="NCBI Taxonomy" id="2528002"/>
    <lineage>
        <taxon>Bacteria</taxon>
        <taxon>Pseudomonadati</taxon>
        <taxon>Planctomycetota</taxon>
        <taxon>Planctomycetia</taxon>
        <taxon>Pirellulales</taxon>
        <taxon>Lacipirellulaceae</taxon>
        <taxon>Posidoniimonas</taxon>
    </lineage>
</organism>
<keyword evidence="2" id="KW-1185">Reference proteome</keyword>
<name>A0A5C5YMA2_9BACT</name>
<comment type="caution">
    <text evidence="1">The sequence shown here is derived from an EMBL/GenBank/DDBJ whole genome shotgun (WGS) entry which is preliminary data.</text>
</comment>
<dbReference type="AlphaFoldDB" id="A0A5C5YMA2"/>
<protein>
    <submittedName>
        <fullName evidence="1">Uncharacterized protein</fullName>
    </submittedName>
</protein>
<sequence length="118" mass="11894">MTTRLEELTEPLAWFPASERLPGARLVRLDGSGELALAAAASTDVIAATLPSDALHGDGPTRVAMRSAAAVLVVEASGEVTLGAVYQAADGKVAASGTVRVGVAITAATDDVVRVVPD</sequence>
<accession>A0A5C5YMA2</accession>
<proteinExistence type="predicted"/>
<dbReference type="RefSeq" id="WP_146588046.1">
    <property type="nucleotide sequence ID" value="NZ_SJPO01000006.1"/>
</dbReference>
<dbReference type="EMBL" id="SJPO01000006">
    <property type="protein sequence ID" value="TWT76093.1"/>
    <property type="molecule type" value="Genomic_DNA"/>
</dbReference>
<evidence type="ECO:0000313" key="1">
    <source>
        <dbReference type="EMBL" id="TWT76093.1"/>
    </source>
</evidence>
<dbReference type="Proteomes" id="UP000318478">
    <property type="component" value="Unassembled WGS sequence"/>
</dbReference>
<reference evidence="1 2" key="1">
    <citation type="submission" date="2019-02" db="EMBL/GenBank/DDBJ databases">
        <title>Deep-cultivation of Planctomycetes and their phenomic and genomic characterization uncovers novel biology.</title>
        <authorList>
            <person name="Wiegand S."/>
            <person name="Jogler M."/>
            <person name="Boedeker C."/>
            <person name="Pinto D."/>
            <person name="Vollmers J."/>
            <person name="Rivas-Marin E."/>
            <person name="Kohn T."/>
            <person name="Peeters S.H."/>
            <person name="Heuer A."/>
            <person name="Rast P."/>
            <person name="Oberbeckmann S."/>
            <person name="Bunk B."/>
            <person name="Jeske O."/>
            <person name="Meyerdierks A."/>
            <person name="Storesund J.E."/>
            <person name="Kallscheuer N."/>
            <person name="Luecker S."/>
            <person name="Lage O.M."/>
            <person name="Pohl T."/>
            <person name="Merkel B.J."/>
            <person name="Hornburger P."/>
            <person name="Mueller R.-W."/>
            <person name="Bruemmer F."/>
            <person name="Labrenz M."/>
            <person name="Spormann A.M."/>
            <person name="Op Den Camp H."/>
            <person name="Overmann J."/>
            <person name="Amann R."/>
            <person name="Jetten M.S.M."/>
            <person name="Mascher T."/>
            <person name="Medema M.H."/>
            <person name="Devos D.P."/>
            <person name="Kaster A.-K."/>
            <person name="Ovreas L."/>
            <person name="Rohde M."/>
            <person name="Galperin M.Y."/>
            <person name="Jogler C."/>
        </authorList>
    </citation>
    <scope>NUCLEOTIDE SEQUENCE [LARGE SCALE GENOMIC DNA]</scope>
    <source>
        <strain evidence="1 2">Pla123a</strain>
    </source>
</reference>
<evidence type="ECO:0000313" key="2">
    <source>
        <dbReference type="Proteomes" id="UP000318478"/>
    </source>
</evidence>
<gene>
    <name evidence="1" type="ORF">Pla123a_28820</name>
</gene>